<name>A0A1D1VSG2_RAMVA</name>
<evidence type="ECO:0000313" key="4">
    <source>
        <dbReference type="Proteomes" id="UP000186922"/>
    </source>
</evidence>
<feature type="domain" description="N-acetyltransferase" evidence="2">
    <location>
        <begin position="1"/>
        <end position="129"/>
    </location>
</feature>
<protein>
    <recommendedName>
        <fullName evidence="2">N-acetyltransferase domain-containing protein</fullName>
    </recommendedName>
</protein>
<dbReference type="PROSITE" id="PS51186">
    <property type="entry name" value="GNAT"/>
    <property type="match status" value="1"/>
</dbReference>
<proteinExistence type="predicted"/>
<reference evidence="3 4" key="1">
    <citation type="journal article" date="2016" name="Nat. Commun.">
        <title>Extremotolerant tardigrade genome and improved radiotolerance of human cultured cells by tardigrade-unique protein.</title>
        <authorList>
            <person name="Hashimoto T."/>
            <person name="Horikawa D.D."/>
            <person name="Saito Y."/>
            <person name="Kuwahara H."/>
            <person name="Kozuka-Hata H."/>
            <person name="Shin-I T."/>
            <person name="Minakuchi Y."/>
            <person name="Ohishi K."/>
            <person name="Motoyama A."/>
            <person name="Aizu T."/>
            <person name="Enomoto A."/>
            <person name="Kondo K."/>
            <person name="Tanaka S."/>
            <person name="Hara Y."/>
            <person name="Koshikawa S."/>
            <person name="Sagara H."/>
            <person name="Miura T."/>
            <person name="Yokobori S."/>
            <person name="Miyagawa K."/>
            <person name="Suzuki Y."/>
            <person name="Kubo T."/>
            <person name="Oyama M."/>
            <person name="Kohara Y."/>
            <person name="Fujiyama A."/>
            <person name="Arakawa K."/>
            <person name="Katayama T."/>
            <person name="Toyoda A."/>
            <person name="Kunieda T."/>
        </authorList>
    </citation>
    <scope>NUCLEOTIDE SEQUENCE [LARGE SCALE GENOMIC DNA]</scope>
    <source>
        <strain evidence="3 4">YOKOZUNA-1</strain>
    </source>
</reference>
<dbReference type="PANTHER" id="PTHR13538:SF4">
    <property type="entry name" value="N-ALPHA-ACETYLTRANSFERASE 80"/>
    <property type="match status" value="1"/>
</dbReference>
<dbReference type="Pfam" id="PF00583">
    <property type="entry name" value="Acetyltransf_1"/>
    <property type="match status" value="1"/>
</dbReference>
<evidence type="ECO:0000313" key="3">
    <source>
        <dbReference type="EMBL" id="GAV03123.1"/>
    </source>
</evidence>
<dbReference type="GO" id="GO:0008080">
    <property type="term" value="F:N-acetyltransferase activity"/>
    <property type="evidence" value="ECO:0007669"/>
    <property type="project" value="InterPro"/>
</dbReference>
<dbReference type="STRING" id="947166.A0A1D1VSG2"/>
<dbReference type="SUPFAM" id="SSF55729">
    <property type="entry name" value="Acyl-CoA N-acyltransferases (Nat)"/>
    <property type="match status" value="1"/>
</dbReference>
<sequence length="209" mass="23299">MEARLHSLRKCSDRFPLSLVMVSTSERSHKVLGHSRLASIPGRSDDCYVESVIVDRSTRRKGLGRLLMHHTENYAKKLGFSRLVLSTYNAQAFYTKLGYEECPPVTTMSTFADSSLLSKTKNLMSKMASSNTNSSSNSRQFHKEGDPSTEISTGTTTEKLNRENSQREILQSVPSAPPPPPLPMSSSLSSQTSVIERCSTKVYWMEKSL</sequence>
<gene>
    <name evidence="3" type="primary">RvY_13599</name>
    <name evidence="3" type="synonym">RvY_13599.1</name>
    <name evidence="3" type="ORF">RvY_13599-1</name>
</gene>
<dbReference type="PANTHER" id="PTHR13538">
    <property type="entry name" value="N-ACETYLTRANSFERASE 6"/>
    <property type="match status" value="1"/>
</dbReference>
<organism evidence="3 4">
    <name type="scientific">Ramazzottius varieornatus</name>
    <name type="common">Water bear</name>
    <name type="synonym">Tardigrade</name>
    <dbReference type="NCBI Taxonomy" id="947166"/>
    <lineage>
        <taxon>Eukaryota</taxon>
        <taxon>Metazoa</taxon>
        <taxon>Ecdysozoa</taxon>
        <taxon>Tardigrada</taxon>
        <taxon>Eutardigrada</taxon>
        <taxon>Parachela</taxon>
        <taxon>Hypsibioidea</taxon>
        <taxon>Ramazzottiidae</taxon>
        <taxon>Ramazzottius</taxon>
    </lineage>
</organism>
<accession>A0A1D1VSG2</accession>
<dbReference type="InterPro" id="IPR000182">
    <property type="entry name" value="GNAT_dom"/>
</dbReference>
<keyword evidence="4" id="KW-1185">Reference proteome</keyword>
<evidence type="ECO:0000259" key="2">
    <source>
        <dbReference type="PROSITE" id="PS51186"/>
    </source>
</evidence>
<dbReference type="GO" id="GO:1905502">
    <property type="term" value="F:acetyl-CoA binding"/>
    <property type="evidence" value="ECO:0007669"/>
    <property type="project" value="TreeGrafter"/>
</dbReference>
<dbReference type="CDD" id="cd04301">
    <property type="entry name" value="NAT_SF"/>
    <property type="match status" value="1"/>
</dbReference>
<dbReference type="EMBL" id="BDGG01000009">
    <property type="protein sequence ID" value="GAV03123.1"/>
    <property type="molecule type" value="Genomic_DNA"/>
</dbReference>
<feature type="region of interest" description="Disordered" evidence="1">
    <location>
        <begin position="125"/>
        <end position="193"/>
    </location>
</feature>
<feature type="compositionally biased region" description="Low complexity" evidence="1">
    <location>
        <begin position="129"/>
        <end position="138"/>
    </location>
</feature>
<comment type="caution">
    <text evidence="3">The sequence shown here is derived from an EMBL/GenBank/DDBJ whole genome shotgun (WGS) entry which is preliminary data.</text>
</comment>
<dbReference type="Gene3D" id="3.40.630.30">
    <property type="match status" value="1"/>
</dbReference>
<dbReference type="InterPro" id="IPR016181">
    <property type="entry name" value="Acyl_CoA_acyltransferase"/>
</dbReference>
<dbReference type="OrthoDB" id="329272at2759"/>
<dbReference type="AlphaFoldDB" id="A0A1D1VSG2"/>
<evidence type="ECO:0000256" key="1">
    <source>
        <dbReference type="SAM" id="MobiDB-lite"/>
    </source>
</evidence>
<dbReference type="GO" id="GO:0005737">
    <property type="term" value="C:cytoplasm"/>
    <property type="evidence" value="ECO:0007669"/>
    <property type="project" value="TreeGrafter"/>
</dbReference>
<dbReference type="Proteomes" id="UP000186922">
    <property type="component" value="Unassembled WGS sequence"/>
</dbReference>
<feature type="compositionally biased region" description="Polar residues" evidence="1">
    <location>
        <begin position="149"/>
        <end position="158"/>
    </location>
</feature>
<dbReference type="InterPro" id="IPR039840">
    <property type="entry name" value="NAA80"/>
</dbReference>